<name>A0ABQ8HXC6_9ROSI</name>
<reference evidence="2 3" key="1">
    <citation type="submission" date="2021-02" db="EMBL/GenBank/DDBJ databases">
        <title>Plant Genome Project.</title>
        <authorList>
            <person name="Zhang R.-G."/>
        </authorList>
    </citation>
    <scope>NUCLEOTIDE SEQUENCE [LARGE SCALE GENOMIC DNA]</scope>
    <source>
        <tissue evidence="2">Leaves</tissue>
    </source>
</reference>
<feature type="compositionally biased region" description="Basic and acidic residues" evidence="1">
    <location>
        <begin position="102"/>
        <end position="111"/>
    </location>
</feature>
<keyword evidence="3" id="KW-1185">Reference proteome</keyword>
<accession>A0ABQ8HXC6</accession>
<dbReference type="Proteomes" id="UP000827721">
    <property type="component" value="Unassembled WGS sequence"/>
</dbReference>
<feature type="region of interest" description="Disordered" evidence="1">
    <location>
        <begin position="85"/>
        <end position="111"/>
    </location>
</feature>
<comment type="caution">
    <text evidence="2">The sequence shown here is derived from an EMBL/GenBank/DDBJ whole genome shotgun (WGS) entry which is preliminary data.</text>
</comment>
<evidence type="ECO:0000313" key="2">
    <source>
        <dbReference type="EMBL" id="KAH7568887.1"/>
    </source>
</evidence>
<feature type="compositionally biased region" description="Polar residues" evidence="1">
    <location>
        <begin position="7"/>
        <end position="27"/>
    </location>
</feature>
<protein>
    <submittedName>
        <fullName evidence="2">Uncharacterized protein</fullName>
    </submittedName>
</protein>
<proteinExistence type="predicted"/>
<dbReference type="EMBL" id="JAFEMO010000006">
    <property type="protein sequence ID" value="KAH7568887.1"/>
    <property type="molecule type" value="Genomic_DNA"/>
</dbReference>
<evidence type="ECO:0000313" key="3">
    <source>
        <dbReference type="Proteomes" id="UP000827721"/>
    </source>
</evidence>
<gene>
    <name evidence="2" type="ORF">JRO89_XS06G0067600</name>
</gene>
<sequence>MDYSAEDSYSSINSPSFADLLCTQNDDQQSKPLPPPSSHLKNQEPEFEFSPANKPTSITRDLYKNSSADILVSKNNQRQLHEFLRQKKQSQDKNQPAGFKEQLPESRDTQCMKKADHKTPLVAGEPNLCEQLQFRFRFDQLGTRARFEAKVVAVETVLENDNTVEQVLEVLNQLEAEKKRGEELTQIRKAFQAVLVGGTS</sequence>
<feature type="region of interest" description="Disordered" evidence="1">
    <location>
        <begin position="1"/>
        <end position="59"/>
    </location>
</feature>
<organism evidence="2 3">
    <name type="scientific">Xanthoceras sorbifolium</name>
    <dbReference type="NCBI Taxonomy" id="99658"/>
    <lineage>
        <taxon>Eukaryota</taxon>
        <taxon>Viridiplantae</taxon>
        <taxon>Streptophyta</taxon>
        <taxon>Embryophyta</taxon>
        <taxon>Tracheophyta</taxon>
        <taxon>Spermatophyta</taxon>
        <taxon>Magnoliopsida</taxon>
        <taxon>eudicotyledons</taxon>
        <taxon>Gunneridae</taxon>
        <taxon>Pentapetalae</taxon>
        <taxon>rosids</taxon>
        <taxon>malvids</taxon>
        <taxon>Sapindales</taxon>
        <taxon>Sapindaceae</taxon>
        <taxon>Xanthoceroideae</taxon>
        <taxon>Xanthoceras</taxon>
    </lineage>
</organism>
<evidence type="ECO:0000256" key="1">
    <source>
        <dbReference type="SAM" id="MobiDB-lite"/>
    </source>
</evidence>